<feature type="compositionally biased region" description="Basic and acidic residues" evidence="1">
    <location>
        <begin position="120"/>
        <end position="137"/>
    </location>
</feature>
<evidence type="ECO:0000256" key="1">
    <source>
        <dbReference type="SAM" id="MobiDB-lite"/>
    </source>
</evidence>
<dbReference type="EMBL" id="OW152833">
    <property type="protein sequence ID" value="CAH2054141.1"/>
    <property type="molecule type" value="Genomic_DNA"/>
</dbReference>
<accession>A0ABN8IED6</accession>
<sequence>MAQNGSLDERTFRVYEDDESTNQTIATPRRRKYVNAYKNDNVDVLENSDTELEQGNNDEVETINMVQQVHESRGSDEEWLEEDWTTQVDSYEPKLKEMDTTQNVSCEESQMPHASQEIVIENKDQDPQNANEQDRTP</sequence>
<keyword evidence="3" id="KW-1185">Reference proteome</keyword>
<evidence type="ECO:0000313" key="2">
    <source>
        <dbReference type="EMBL" id="CAH2054141.1"/>
    </source>
</evidence>
<evidence type="ECO:0000313" key="3">
    <source>
        <dbReference type="Proteomes" id="UP000837857"/>
    </source>
</evidence>
<feature type="region of interest" description="Disordered" evidence="1">
    <location>
        <begin position="99"/>
        <end position="137"/>
    </location>
</feature>
<dbReference type="Proteomes" id="UP000837857">
    <property type="component" value="Chromosome 21"/>
</dbReference>
<gene>
    <name evidence="2" type="ORF">IPOD504_LOCUS8504</name>
</gene>
<feature type="non-terminal residue" evidence="2">
    <location>
        <position position="137"/>
    </location>
</feature>
<name>A0ABN8IED6_9NEOP</name>
<proteinExistence type="predicted"/>
<protein>
    <submittedName>
        <fullName evidence="2">Uncharacterized protein</fullName>
    </submittedName>
</protein>
<reference evidence="2" key="1">
    <citation type="submission" date="2022-03" db="EMBL/GenBank/DDBJ databases">
        <authorList>
            <person name="Martin H S."/>
        </authorList>
    </citation>
    <scope>NUCLEOTIDE SEQUENCE</scope>
</reference>
<organism evidence="2 3">
    <name type="scientific">Iphiclides podalirius</name>
    <name type="common">scarce swallowtail</name>
    <dbReference type="NCBI Taxonomy" id="110791"/>
    <lineage>
        <taxon>Eukaryota</taxon>
        <taxon>Metazoa</taxon>
        <taxon>Ecdysozoa</taxon>
        <taxon>Arthropoda</taxon>
        <taxon>Hexapoda</taxon>
        <taxon>Insecta</taxon>
        <taxon>Pterygota</taxon>
        <taxon>Neoptera</taxon>
        <taxon>Endopterygota</taxon>
        <taxon>Lepidoptera</taxon>
        <taxon>Glossata</taxon>
        <taxon>Ditrysia</taxon>
        <taxon>Papilionoidea</taxon>
        <taxon>Papilionidae</taxon>
        <taxon>Papilioninae</taxon>
        <taxon>Iphiclides</taxon>
    </lineage>
</organism>
<feature type="region of interest" description="Disordered" evidence="1">
    <location>
        <begin position="1"/>
        <end position="23"/>
    </location>
</feature>